<dbReference type="Gene3D" id="3.40.50.11190">
    <property type="match status" value="1"/>
</dbReference>
<dbReference type="eggNOG" id="COG3980">
    <property type="taxonomic scope" value="Bacteria"/>
</dbReference>
<dbReference type="AlphaFoldDB" id="F4QLR3"/>
<name>F4QLR3_9CAUL</name>
<dbReference type="RefSeq" id="WP_006271507.1">
    <property type="nucleotide sequence ID" value="NZ_GL883077.1"/>
</dbReference>
<dbReference type="SUPFAM" id="SSF53756">
    <property type="entry name" value="UDP-Glycosyltransferase/glycogen phosphorylase"/>
    <property type="match status" value="1"/>
</dbReference>
<organism evidence="1 2">
    <name type="scientific">Asticcacaulis biprosthecium C19</name>
    <dbReference type="NCBI Taxonomy" id="715226"/>
    <lineage>
        <taxon>Bacteria</taxon>
        <taxon>Pseudomonadati</taxon>
        <taxon>Pseudomonadota</taxon>
        <taxon>Alphaproteobacteria</taxon>
        <taxon>Caulobacterales</taxon>
        <taxon>Caulobacteraceae</taxon>
        <taxon>Asticcacaulis</taxon>
    </lineage>
</organism>
<evidence type="ECO:0000313" key="2">
    <source>
        <dbReference type="Proteomes" id="UP000006512"/>
    </source>
</evidence>
<accession>F4QLR3</accession>
<dbReference type="Gene3D" id="3.40.50.2000">
    <property type="entry name" value="Glycogen Phosphorylase B"/>
    <property type="match status" value="1"/>
</dbReference>
<gene>
    <name evidence="1" type="ORF">ABI_07680</name>
</gene>
<dbReference type="Proteomes" id="UP000006512">
    <property type="component" value="Unassembled WGS sequence"/>
</dbReference>
<keyword evidence="1" id="KW-0282">Flagellum</keyword>
<reference evidence="2" key="1">
    <citation type="submission" date="2011-03" db="EMBL/GenBank/DDBJ databases">
        <title>Draft genome sequence of Brevundimonas diminuta.</title>
        <authorList>
            <person name="Brown P.J.B."/>
            <person name="Buechlein A."/>
            <person name="Hemmerich C."/>
            <person name="Brun Y.V."/>
        </authorList>
    </citation>
    <scope>NUCLEOTIDE SEQUENCE [LARGE SCALE GENOMIC DNA]</scope>
    <source>
        <strain evidence="2">C19</strain>
    </source>
</reference>
<keyword evidence="1" id="KW-0966">Cell projection</keyword>
<dbReference type="STRING" id="715226.ABI_07680"/>
<evidence type="ECO:0000313" key="1">
    <source>
        <dbReference type="EMBL" id="EGF92332.1"/>
    </source>
</evidence>
<protein>
    <submittedName>
        <fullName evidence="1">Flagellin modification protein FlmD</fullName>
    </submittedName>
</protein>
<keyword evidence="2" id="KW-1185">Reference proteome</keyword>
<dbReference type="EMBL" id="GL883077">
    <property type="protein sequence ID" value="EGF92332.1"/>
    <property type="molecule type" value="Genomic_DNA"/>
</dbReference>
<proteinExistence type="predicted"/>
<dbReference type="HOGENOM" id="CLU_023406_1_0_5"/>
<sequence>MLGDKVQPNVNVVNLFWTAMTRLLIRTEAGPEIGMGHFMRCFALAEEARTRGIPVVFLINEISDAVRTRCAAIGATADVVNGFDALPVNPGDRVVIDSYKATAAFISGIAAPVTVIDDLESLDRYDCAVIVNPALAARPETYAGRTAAQLLLGPQYALIRREFRTFTTPNVEPFIAVTLGGSDPAGLTGPVARQIHDAIPNMALRVIAGPANRQIENLRALDLRQMELFVSPPSVAEVLAGARLVVVGAGASLNEVAAMGMPGLAIVAYDNQQAELEVCPFPVVDLRDGLPNDLGERVRDLVADSQRLESNARHAHAMIDGLGAKRVVDALFNHSGER</sequence>
<keyword evidence="1" id="KW-0969">Cilium</keyword>